<dbReference type="GO" id="GO:0061799">
    <property type="term" value="F:cyclic pyranopterin monophosphate synthase activity"/>
    <property type="evidence" value="ECO:0007669"/>
    <property type="project" value="UniProtKB-EC"/>
</dbReference>
<dbReference type="Proteomes" id="UP001296104">
    <property type="component" value="Unassembled WGS sequence"/>
</dbReference>
<dbReference type="AlphaFoldDB" id="A0AAI8Z2E4"/>
<dbReference type="InterPro" id="IPR047594">
    <property type="entry name" value="MoaC_bact/euk"/>
</dbReference>
<dbReference type="PANTHER" id="PTHR22960">
    <property type="entry name" value="MOLYBDOPTERIN COFACTOR SYNTHESIS PROTEIN A"/>
    <property type="match status" value="1"/>
</dbReference>
<dbReference type="Gene3D" id="3.30.70.640">
    <property type="entry name" value="Molybdopterin cofactor biosynthesis C (MoaC) domain"/>
    <property type="match status" value="1"/>
</dbReference>
<evidence type="ECO:0000259" key="7">
    <source>
        <dbReference type="Pfam" id="PF01967"/>
    </source>
</evidence>
<dbReference type="Pfam" id="PF01967">
    <property type="entry name" value="MoaC"/>
    <property type="match status" value="1"/>
</dbReference>
<evidence type="ECO:0000256" key="4">
    <source>
        <dbReference type="ARBA" id="ARBA00023150"/>
    </source>
</evidence>
<dbReference type="InterPro" id="IPR002820">
    <property type="entry name" value="Mopterin_CF_biosynth-C_dom"/>
</dbReference>
<keyword evidence="4" id="KW-0501">Molybdenum cofactor biosynthesis</keyword>
<evidence type="ECO:0000256" key="6">
    <source>
        <dbReference type="SAM" id="MobiDB-lite"/>
    </source>
</evidence>
<feature type="compositionally biased region" description="Polar residues" evidence="6">
    <location>
        <begin position="1"/>
        <end position="11"/>
    </location>
</feature>
<proteinExistence type="inferred from homology"/>
<dbReference type="NCBIfam" id="NF006870">
    <property type="entry name" value="PRK09364.1"/>
    <property type="match status" value="1"/>
</dbReference>
<name>A0AAI8Z2E4_9PEZI</name>
<feature type="compositionally biased region" description="Basic and acidic residues" evidence="6">
    <location>
        <begin position="21"/>
        <end position="50"/>
    </location>
</feature>
<comment type="caution">
    <text evidence="8">The sequence shown here is derived from an EMBL/GenBank/DDBJ whole genome shotgun (WGS) entry which is preliminary data.</text>
</comment>
<dbReference type="NCBIfam" id="TIGR00581">
    <property type="entry name" value="moaC"/>
    <property type="match status" value="1"/>
</dbReference>
<sequence>MSIEQQSSQAGRLTPKVRLFRAREDPSLKREYARLEAKNYHLRSREHPEGAEIGEPGSAPTPPNVYSPQAQNRRLELRRGLLRSRTSHVSSDRFRPGTTPSDRSTAFRKPASPQSATARTPRAEATDISRTGSTIPRRPNPFAKARPTELQNSELPQTSSTTSSRGWGFRTEDEKTLEQTIDTEVEESLSKVKPLAQASANLDERSRSEILTHVKSSGEAHMVDVGAKVNTKRAAIAVSYVRFARHEPCQLISENGNKKGDVLGVARIAGIMASKRTSDLIPLCHPIAISKVDVDIQLMKPKMFHRYLASGHNRYGMVAITAHVECTGATGVEMEALTAASTAALTIYDMCKAVDRNMSVVDTVVVYKSGGKSGIHCRGKWSNTVGQQFFIDRGLELPAQTGTQKGSVKETTSVIAKES</sequence>
<evidence type="ECO:0000256" key="3">
    <source>
        <dbReference type="ARBA" id="ARBA00012575"/>
    </source>
</evidence>
<comment type="pathway">
    <text evidence="2">Cofactor biosynthesis; molybdopterin biosynthesis.</text>
</comment>
<evidence type="ECO:0000256" key="5">
    <source>
        <dbReference type="ARBA" id="ARBA00023239"/>
    </source>
</evidence>
<keyword evidence="9" id="KW-1185">Reference proteome</keyword>
<reference evidence="8" key="1">
    <citation type="submission" date="2023-11" db="EMBL/GenBank/DDBJ databases">
        <authorList>
            <person name="Alioto T."/>
            <person name="Alioto T."/>
            <person name="Gomez Garrido J."/>
        </authorList>
    </citation>
    <scope>NUCLEOTIDE SEQUENCE</scope>
</reference>
<dbReference type="EC" id="4.6.1.17" evidence="3"/>
<keyword evidence="5" id="KW-0456">Lyase</keyword>
<gene>
    <name evidence="8" type="ORF">LECACI_7A006309</name>
</gene>
<feature type="region of interest" description="Disordered" evidence="6">
    <location>
        <begin position="83"/>
        <end position="172"/>
    </location>
</feature>
<dbReference type="GO" id="GO:0006777">
    <property type="term" value="P:Mo-molybdopterin cofactor biosynthetic process"/>
    <property type="evidence" value="ECO:0007669"/>
    <property type="project" value="UniProtKB-KW"/>
</dbReference>
<dbReference type="InterPro" id="IPR023045">
    <property type="entry name" value="MoaC"/>
</dbReference>
<feature type="region of interest" description="Disordered" evidence="6">
    <location>
        <begin position="1"/>
        <end position="70"/>
    </location>
</feature>
<dbReference type="HAMAP" id="MF_01224_B">
    <property type="entry name" value="MoaC_B"/>
    <property type="match status" value="1"/>
</dbReference>
<dbReference type="InterPro" id="IPR050105">
    <property type="entry name" value="MoCo_biosynth_MoaA/MoaC"/>
</dbReference>
<evidence type="ECO:0000313" key="8">
    <source>
        <dbReference type="EMBL" id="CAK4031151.1"/>
    </source>
</evidence>
<feature type="domain" description="Molybdopterin cofactor biosynthesis C (MoaC)" evidence="7">
    <location>
        <begin position="222"/>
        <end position="371"/>
    </location>
</feature>
<dbReference type="InterPro" id="IPR036522">
    <property type="entry name" value="MoaC_sf"/>
</dbReference>
<evidence type="ECO:0000256" key="1">
    <source>
        <dbReference type="ARBA" id="ARBA00001637"/>
    </source>
</evidence>
<organism evidence="8 9">
    <name type="scientific">Lecanosticta acicola</name>
    <dbReference type="NCBI Taxonomy" id="111012"/>
    <lineage>
        <taxon>Eukaryota</taxon>
        <taxon>Fungi</taxon>
        <taxon>Dikarya</taxon>
        <taxon>Ascomycota</taxon>
        <taxon>Pezizomycotina</taxon>
        <taxon>Dothideomycetes</taxon>
        <taxon>Dothideomycetidae</taxon>
        <taxon>Mycosphaerellales</taxon>
        <taxon>Mycosphaerellaceae</taxon>
        <taxon>Lecanosticta</taxon>
    </lineage>
</organism>
<dbReference type="EMBL" id="CAVMBE010000044">
    <property type="protein sequence ID" value="CAK4031151.1"/>
    <property type="molecule type" value="Genomic_DNA"/>
</dbReference>
<evidence type="ECO:0000313" key="9">
    <source>
        <dbReference type="Proteomes" id="UP001296104"/>
    </source>
</evidence>
<protein>
    <recommendedName>
        <fullName evidence="3">cyclic pyranopterin monophosphate synthase</fullName>
        <ecNumber evidence="3">4.6.1.17</ecNumber>
    </recommendedName>
</protein>
<comment type="catalytic activity">
    <reaction evidence="1">
        <text>(8S)-3',8-cyclo-7,8-dihydroguanosine 5'-triphosphate = cyclic pyranopterin phosphate + diphosphate</text>
        <dbReference type="Rhea" id="RHEA:49580"/>
        <dbReference type="ChEBI" id="CHEBI:33019"/>
        <dbReference type="ChEBI" id="CHEBI:59648"/>
        <dbReference type="ChEBI" id="CHEBI:131766"/>
        <dbReference type="EC" id="4.6.1.17"/>
    </reaction>
</comment>
<dbReference type="SUPFAM" id="SSF55040">
    <property type="entry name" value="Molybdenum cofactor biosynthesis protein C, MoaC"/>
    <property type="match status" value="1"/>
</dbReference>
<evidence type="ECO:0000256" key="2">
    <source>
        <dbReference type="ARBA" id="ARBA00005046"/>
    </source>
</evidence>
<feature type="compositionally biased region" description="Polar residues" evidence="6">
    <location>
        <begin position="149"/>
        <end position="165"/>
    </location>
</feature>
<accession>A0AAI8Z2E4</accession>